<accession>A0ACD5UYV4</accession>
<organism evidence="1 2">
    <name type="scientific">Avena sativa</name>
    <name type="common">Oat</name>
    <dbReference type="NCBI Taxonomy" id="4498"/>
    <lineage>
        <taxon>Eukaryota</taxon>
        <taxon>Viridiplantae</taxon>
        <taxon>Streptophyta</taxon>
        <taxon>Embryophyta</taxon>
        <taxon>Tracheophyta</taxon>
        <taxon>Spermatophyta</taxon>
        <taxon>Magnoliopsida</taxon>
        <taxon>Liliopsida</taxon>
        <taxon>Poales</taxon>
        <taxon>Poaceae</taxon>
        <taxon>BOP clade</taxon>
        <taxon>Pooideae</taxon>
        <taxon>Poodae</taxon>
        <taxon>Poeae</taxon>
        <taxon>Poeae Chloroplast Group 1 (Aveneae type)</taxon>
        <taxon>Aveninae</taxon>
        <taxon>Avena</taxon>
    </lineage>
</organism>
<proteinExistence type="predicted"/>
<evidence type="ECO:0000313" key="1">
    <source>
        <dbReference type="EnsemblPlants" id="AVESA.00010b.r2.2DG0333740.1.CDS"/>
    </source>
</evidence>
<name>A0ACD5UYV4_AVESA</name>
<dbReference type="Proteomes" id="UP001732700">
    <property type="component" value="Chromosome 2D"/>
</dbReference>
<sequence>MQSMCQVYAAVSYICKGDAESSSEALELIGPAYRTMDSFVGVREKTCIIFVYGLLLMRQQNPQEARVRLASGLKIAHQQLGNIQLVSQYLTILGTLALQLHDIGQAREILKSSLTLARTLYDIPTQIWILSVFTELYRELEERGNEMENSEYGSKKEIDLQKRLTEARSHAFHQELVEKVRIEIHPMHDLLQKHHEVPGSVANADLDIPESVGLSTPQPSSVKRLIDTSSVRRSTRRREL</sequence>
<protein>
    <submittedName>
        <fullName evidence="1">Uncharacterized protein</fullName>
    </submittedName>
</protein>
<reference evidence="1" key="1">
    <citation type="submission" date="2021-05" db="EMBL/GenBank/DDBJ databases">
        <authorList>
            <person name="Scholz U."/>
            <person name="Mascher M."/>
            <person name="Fiebig A."/>
        </authorList>
    </citation>
    <scope>NUCLEOTIDE SEQUENCE [LARGE SCALE GENOMIC DNA]</scope>
</reference>
<dbReference type="EnsemblPlants" id="AVESA.00010b.r2.2DG0333740.1">
    <property type="protein sequence ID" value="AVESA.00010b.r2.2DG0333740.1.CDS"/>
    <property type="gene ID" value="AVESA.00010b.r2.2DG0333740"/>
</dbReference>
<keyword evidence="2" id="KW-1185">Reference proteome</keyword>
<evidence type="ECO:0000313" key="2">
    <source>
        <dbReference type="Proteomes" id="UP001732700"/>
    </source>
</evidence>
<reference evidence="1" key="2">
    <citation type="submission" date="2025-09" db="UniProtKB">
        <authorList>
            <consortium name="EnsemblPlants"/>
        </authorList>
    </citation>
    <scope>IDENTIFICATION</scope>
</reference>